<dbReference type="AlphaFoldDB" id="A0A2S5A1L6"/>
<sequence length="345" mass="40425">MIPQKILALFEFIDYLDKNKKSYIEKYIPLCNELQILDEQRSKLKPERNYIEKQEYDYIQDQISAKFSPILSNIYAPVSEKLIELGIWTGENNYSSIWNNNISAISDFKRNFTSEDVLQVINYKVKYLTFRTETNSNFLCLQLIFNELDEIFKTLFDFFKDTNENEFNSFETKTIKVDSLEEAVKGLIEKKGNNISFSIPSEKFHYGLNETQMQRIANIKNEIVMGDKIEVGNISNNSGQIIIGKEIRISDSLNGKQETFEKIEELIKLIRQEPNISDEQRQNLITNFDKVKEEVLEEMPDKSKIFKWLSNTKRTLENLVLTHEAIDAINWVYKNLNFLIQQIGG</sequence>
<gene>
    <name evidence="1" type="ORF">C3K47_11930</name>
</gene>
<dbReference type="EMBL" id="PQVF01000007">
    <property type="protein sequence ID" value="POY36445.1"/>
    <property type="molecule type" value="Genomic_DNA"/>
</dbReference>
<accession>A0A2S5A1L6</accession>
<evidence type="ECO:0000313" key="1">
    <source>
        <dbReference type="EMBL" id="POY36445.1"/>
    </source>
</evidence>
<evidence type="ECO:0000313" key="2">
    <source>
        <dbReference type="Proteomes" id="UP000236893"/>
    </source>
</evidence>
<dbReference type="OrthoDB" id="212459at2"/>
<keyword evidence="2" id="KW-1185">Reference proteome</keyword>
<protein>
    <submittedName>
        <fullName evidence="1">Uncharacterized protein</fullName>
    </submittedName>
</protein>
<dbReference type="RefSeq" id="WP_133159375.1">
    <property type="nucleotide sequence ID" value="NZ_PQVF01000007.1"/>
</dbReference>
<reference evidence="1 2" key="1">
    <citation type="submission" date="2018-01" db="EMBL/GenBank/DDBJ databases">
        <authorList>
            <person name="Gaut B.S."/>
            <person name="Morton B.R."/>
            <person name="Clegg M.T."/>
            <person name="Duvall M.R."/>
        </authorList>
    </citation>
    <scope>NUCLEOTIDE SEQUENCE [LARGE SCALE GENOMIC DNA]</scope>
    <source>
        <strain evidence="1 2">HR-AV</strain>
    </source>
</reference>
<name>A0A2S5A1L6_9SPHI</name>
<proteinExistence type="predicted"/>
<comment type="caution">
    <text evidence="1">The sequence shown here is derived from an EMBL/GenBank/DDBJ whole genome shotgun (WGS) entry which is preliminary data.</text>
</comment>
<organism evidence="1 2">
    <name type="scientific">Solitalea longa</name>
    <dbReference type="NCBI Taxonomy" id="2079460"/>
    <lineage>
        <taxon>Bacteria</taxon>
        <taxon>Pseudomonadati</taxon>
        <taxon>Bacteroidota</taxon>
        <taxon>Sphingobacteriia</taxon>
        <taxon>Sphingobacteriales</taxon>
        <taxon>Sphingobacteriaceae</taxon>
        <taxon>Solitalea</taxon>
    </lineage>
</organism>
<dbReference type="Proteomes" id="UP000236893">
    <property type="component" value="Unassembled WGS sequence"/>
</dbReference>